<accession>A0A1R1ETT3</accession>
<sequence>MTLQKQEWQAPPVKAVIFDMDGVLVNSEPIYFEIERSSFAHFGAPVTEEEHHGYVGVTLESMWRQVLEKHKLSFPLEEVLAYHQNNVLDIMAAHPELQPIPHVTPWLDWLRSRQVPLAVASSSPPSLIRLILERTGLGAFFSVRLSGEEVKSGKPAPDIFLQAAKLLGAEPSSCLVIEDSRNGVKAAKSAGMRCIGYLNPGSGRQDLSQADHVITSYLEMEAIRDMLSIEPLAPVPLDLQA</sequence>
<comment type="caution">
    <text evidence="6">The sequence shown here is derived from an EMBL/GenBank/DDBJ whole genome shotgun (WGS) entry which is preliminary data.</text>
</comment>
<comment type="similarity">
    <text evidence="2">Belongs to the HAD-like hydrolase superfamily. CbbY/CbbZ/Gph/YieH family.</text>
</comment>
<dbReference type="Gene3D" id="3.40.50.1000">
    <property type="entry name" value="HAD superfamily/HAD-like"/>
    <property type="match status" value="1"/>
</dbReference>
<evidence type="ECO:0000256" key="1">
    <source>
        <dbReference type="ARBA" id="ARBA00001946"/>
    </source>
</evidence>
<dbReference type="PRINTS" id="PR00413">
    <property type="entry name" value="HADHALOGNASE"/>
</dbReference>
<dbReference type="SFLD" id="SFLDS00003">
    <property type="entry name" value="Haloacid_Dehalogenase"/>
    <property type="match status" value="1"/>
</dbReference>
<dbReference type="InterPro" id="IPR036412">
    <property type="entry name" value="HAD-like_sf"/>
</dbReference>
<dbReference type="InterPro" id="IPR023198">
    <property type="entry name" value="PGP-like_dom2"/>
</dbReference>
<dbReference type="CDD" id="cd16423">
    <property type="entry name" value="HAD_BPGM-like"/>
    <property type="match status" value="1"/>
</dbReference>
<dbReference type="PANTHER" id="PTHR46193:SF18">
    <property type="entry name" value="HEXITOL PHOSPHATASE B"/>
    <property type="match status" value="1"/>
</dbReference>
<keyword evidence="5" id="KW-0119">Carbohydrate metabolism</keyword>
<dbReference type="EMBL" id="MRTP01000002">
    <property type="protein sequence ID" value="OMF55256.1"/>
    <property type="molecule type" value="Genomic_DNA"/>
</dbReference>
<proteinExistence type="inferred from homology"/>
<gene>
    <name evidence="6" type="ORF">BK138_11150</name>
</gene>
<dbReference type="InterPro" id="IPR006439">
    <property type="entry name" value="HAD-SF_hydro_IA"/>
</dbReference>
<evidence type="ECO:0000313" key="7">
    <source>
        <dbReference type="Proteomes" id="UP000187172"/>
    </source>
</evidence>
<comment type="cofactor">
    <cofactor evidence="1">
        <name>Mg(2+)</name>
        <dbReference type="ChEBI" id="CHEBI:18420"/>
    </cofactor>
</comment>
<dbReference type="SUPFAM" id="SSF56784">
    <property type="entry name" value="HAD-like"/>
    <property type="match status" value="1"/>
</dbReference>
<organism evidence="6 7">
    <name type="scientific">Paenibacillus rhizosphaerae</name>
    <dbReference type="NCBI Taxonomy" id="297318"/>
    <lineage>
        <taxon>Bacteria</taxon>
        <taxon>Bacillati</taxon>
        <taxon>Bacillota</taxon>
        <taxon>Bacilli</taxon>
        <taxon>Bacillales</taxon>
        <taxon>Paenibacillaceae</taxon>
        <taxon>Paenibacillus</taxon>
    </lineage>
</organism>
<dbReference type="SFLD" id="SFLDG01129">
    <property type="entry name" value="C1.5:_HAD__Beta-PGM__Phosphata"/>
    <property type="match status" value="1"/>
</dbReference>
<evidence type="ECO:0000256" key="2">
    <source>
        <dbReference type="ARBA" id="ARBA00006171"/>
    </source>
</evidence>
<dbReference type="NCBIfam" id="TIGR01509">
    <property type="entry name" value="HAD-SF-IA-v3"/>
    <property type="match status" value="1"/>
</dbReference>
<keyword evidence="3" id="KW-0479">Metal-binding</keyword>
<dbReference type="PANTHER" id="PTHR46193">
    <property type="entry name" value="6-PHOSPHOGLUCONATE PHOSPHATASE"/>
    <property type="match status" value="1"/>
</dbReference>
<dbReference type="Proteomes" id="UP000187172">
    <property type="component" value="Unassembled WGS sequence"/>
</dbReference>
<evidence type="ECO:0000256" key="4">
    <source>
        <dbReference type="ARBA" id="ARBA00022842"/>
    </source>
</evidence>
<evidence type="ECO:0000256" key="3">
    <source>
        <dbReference type="ARBA" id="ARBA00022723"/>
    </source>
</evidence>
<dbReference type="GO" id="GO:0003824">
    <property type="term" value="F:catalytic activity"/>
    <property type="evidence" value="ECO:0007669"/>
    <property type="project" value="UniProtKB-ARBA"/>
</dbReference>
<protein>
    <submittedName>
        <fullName evidence="6">Phosphatase</fullName>
    </submittedName>
</protein>
<dbReference type="Pfam" id="PF00702">
    <property type="entry name" value="Hydrolase"/>
    <property type="match status" value="1"/>
</dbReference>
<keyword evidence="4" id="KW-0460">Magnesium</keyword>
<dbReference type="InterPro" id="IPR023214">
    <property type="entry name" value="HAD_sf"/>
</dbReference>
<dbReference type="SFLD" id="SFLDG01135">
    <property type="entry name" value="C1.5.6:_HAD__Beta-PGM__Phospha"/>
    <property type="match status" value="1"/>
</dbReference>
<dbReference type="GO" id="GO:0046872">
    <property type="term" value="F:metal ion binding"/>
    <property type="evidence" value="ECO:0007669"/>
    <property type="project" value="UniProtKB-KW"/>
</dbReference>
<evidence type="ECO:0000256" key="5">
    <source>
        <dbReference type="ARBA" id="ARBA00023277"/>
    </source>
</evidence>
<name>A0A1R1ETT3_9BACL</name>
<evidence type="ECO:0000313" key="6">
    <source>
        <dbReference type="EMBL" id="OMF55256.1"/>
    </source>
</evidence>
<dbReference type="AlphaFoldDB" id="A0A1R1ETT3"/>
<reference evidence="6 7" key="1">
    <citation type="submission" date="2016-11" db="EMBL/GenBank/DDBJ databases">
        <title>Paenibacillus species isolates.</title>
        <authorList>
            <person name="Beno S.M."/>
        </authorList>
    </citation>
    <scope>NUCLEOTIDE SEQUENCE [LARGE SCALE GENOMIC DNA]</scope>
    <source>
        <strain evidence="6 7">FSL R5-0378</strain>
    </source>
</reference>
<dbReference type="STRING" id="297318.BK138_11150"/>
<dbReference type="RefSeq" id="WP_076169649.1">
    <property type="nucleotide sequence ID" value="NZ_MRTP01000002.1"/>
</dbReference>
<keyword evidence="7" id="KW-1185">Reference proteome</keyword>
<dbReference type="InterPro" id="IPR051600">
    <property type="entry name" value="Beta-PGM-like"/>
</dbReference>
<dbReference type="Gene3D" id="1.10.150.240">
    <property type="entry name" value="Putative phosphatase, domain 2"/>
    <property type="match status" value="1"/>
</dbReference>